<evidence type="ECO:0000313" key="2">
    <source>
        <dbReference type="Proteomes" id="UP000232323"/>
    </source>
</evidence>
<evidence type="ECO:0000313" key="1">
    <source>
        <dbReference type="EMBL" id="GAX77829.1"/>
    </source>
</evidence>
<proteinExistence type="predicted"/>
<keyword evidence="2" id="KW-1185">Reference proteome</keyword>
<dbReference type="OrthoDB" id="694708at2759"/>
<gene>
    <name evidence="1" type="ORF">CEUSTIGMA_g5272.t1</name>
</gene>
<dbReference type="AlphaFoldDB" id="A0A250X4I5"/>
<reference evidence="1 2" key="1">
    <citation type="submission" date="2017-08" db="EMBL/GenBank/DDBJ databases">
        <title>Acidophilic green algal genome provides insights into adaptation to an acidic environment.</title>
        <authorList>
            <person name="Hirooka S."/>
            <person name="Hirose Y."/>
            <person name="Kanesaki Y."/>
            <person name="Higuchi S."/>
            <person name="Fujiwara T."/>
            <person name="Onuma R."/>
            <person name="Era A."/>
            <person name="Ohbayashi R."/>
            <person name="Uzuka A."/>
            <person name="Nozaki H."/>
            <person name="Yoshikawa H."/>
            <person name="Miyagishima S.Y."/>
        </authorList>
    </citation>
    <scope>NUCLEOTIDE SEQUENCE [LARGE SCALE GENOMIC DNA]</scope>
    <source>
        <strain evidence="1 2">NIES-2499</strain>
    </source>
</reference>
<comment type="caution">
    <text evidence="1">The sequence shown here is derived from an EMBL/GenBank/DDBJ whole genome shotgun (WGS) entry which is preliminary data.</text>
</comment>
<accession>A0A250X4I5</accession>
<name>A0A250X4I5_9CHLO</name>
<organism evidence="1 2">
    <name type="scientific">Chlamydomonas eustigma</name>
    <dbReference type="NCBI Taxonomy" id="1157962"/>
    <lineage>
        <taxon>Eukaryota</taxon>
        <taxon>Viridiplantae</taxon>
        <taxon>Chlorophyta</taxon>
        <taxon>core chlorophytes</taxon>
        <taxon>Chlorophyceae</taxon>
        <taxon>CS clade</taxon>
        <taxon>Chlamydomonadales</taxon>
        <taxon>Chlamydomonadaceae</taxon>
        <taxon>Chlamydomonas</taxon>
    </lineage>
</organism>
<evidence type="ECO:0008006" key="3">
    <source>
        <dbReference type="Google" id="ProtNLM"/>
    </source>
</evidence>
<sequence>MCMAELSFSNSFMSCCGCHFSSDTSCLVTVQARQLLRQSLKSYGMTTCSTLYINVSIRVRHDGVLGRSRPRSHQGFKQGDPLSPLLFGMLIDPFEKLIAVRLPCL</sequence>
<dbReference type="EMBL" id="BEGY01000027">
    <property type="protein sequence ID" value="GAX77829.1"/>
    <property type="molecule type" value="Genomic_DNA"/>
</dbReference>
<protein>
    <recommendedName>
        <fullName evidence="3">Reverse transcriptase domain-containing protein</fullName>
    </recommendedName>
</protein>
<dbReference type="Proteomes" id="UP000232323">
    <property type="component" value="Unassembled WGS sequence"/>
</dbReference>